<feature type="transmembrane region" description="Helical" evidence="8">
    <location>
        <begin position="207"/>
        <end position="227"/>
    </location>
</feature>
<gene>
    <name evidence="9" type="primary">105313479</name>
</gene>
<feature type="transmembrane region" description="Helical" evidence="8">
    <location>
        <begin position="494"/>
        <end position="518"/>
    </location>
</feature>
<feature type="transmembrane region" description="Helical" evidence="8">
    <location>
        <begin position="160"/>
        <end position="186"/>
    </location>
</feature>
<evidence type="ECO:0000256" key="3">
    <source>
        <dbReference type="ARBA" id="ARBA00022692"/>
    </source>
</evidence>
<dbReference type="GO" id="GO:0022857">
    <property type="term" value="F:transmembrane transporter activity"/>
    <property type="evidence" value="ECO:0007669"/>
    <property type="project" value="InterPro"/>
</dbReference>
<dbReference type="GO" id="GO:0015833">
    <property type="term" value="P:peptide transport"/>
    <property type="evidence" value="ECO:0007669"/>
    <property type="project" value="UniProtKB-KW"/>
</dbReference>
<dbReference type="EnsemblMetazoa" id="XM_011406954.1">
    <property type="protein sequence ID" value="XP_011405256.1"/>
    <property type="gene ID" value="LOC105313479"/>
</dbReference>
<keyword evidence="3 8" id="KW-0812">Transmembrane</keyword>
<evidence type="ECO:0000313" key="9">
    <source>
        <dbReference type="EnsemblMetazoa" id="Aqu2.1.26546_001"/>
    </source>
</evidence>
<evidence type="ECO:0000256" key="5">
    <source>
        <dbReference type="ARBA" id="ARBA00022989"/>
    </source>
</evidence>
<keyword evidence="4" id="KW-0571">Peptide transport</keyword>
<evidence type="ECO:0008006" key="11">
    <source>
        <dbReference type="Google" id="ProtNLM"/>
    </source>
</evidence>
<feature type="transmembrane region" description="Helical" evidence="8">
    <location>
        <begin position="530"/>
        <end position="553"/>
    </location>
</feature>
<evidence type="ECO:0000313" key="10">
    <source>
        <dbReference type="Proteomes" id="UP000007879"/>
    </source>
</evidence>
<sequence length="594" mass="67959">MRTSKRSAPVTQTQSVHSSHCKEEAVTKSKYQSSGKVHSFSRKFRHYLSVALPIIYAIPIFSTFALIYVTAELIFANDACSTQWGENKSTVIKATVSTYVAEFFIFLGFPIAGWLADTKYGRFKMLTFSLWCLWFGLVSLTLGSVFYPGLSCNENTFLYYVGRFILLPSSIILLETSIITFFPNILAFIVDQMVDSPNSIVGSVVRWFAWALFVSIFFGYLLVLPFTFKPTDVIEHFPIVPLLWTVASSMALLLHFFSQSIYTKTLPNPMKSPYKIIYGVLKFTYQHKVPVNRSALTYWEEDAPKRIDIAKSKYGGPYTTENVEDVKTFGRVMFVILCLCIYYLSYASLSTQMLPFLEHLQYTDDLESSKWIIYLLDPLLPIISIPILELIVLPLYPKFEYILTKFFKSIGIGVLALLASTSSFLIIDIIAHVATNDDDDVCFLDWSNKNSTKSISYAWVIIPALFLGISDLLVAPSVFTFICSQAPYNMRGMILGFFMLIQQVMFYFGDQLAIFFTIGAHKFPFSCGAWYWGMQVILSILAIVSFVVAARFYKKRERQEIDNYVRIIEDIYEKRLEKDEEQRLSILTEENVIN</sequence>
<evidence type="ECO:0000256" key="2">
    <source>
        <dbReference type="ARBA" id="ARBA00005982"/>
    </source>
</evidence>
<keyword evidence="4" id="KW-0653">Protein transport</keyword>
<dbReference type="InterPro" id="IPR000109">
    <property type="entry name" value="POT_fam"/>
</dbReference>
<accession>A0A1X7UGD8</accession>
<keyword evidence="5 8" id="KW-1133">Transmembrane helix</keyword>
<dbReference type="PANTHER" id="PTHR11654">
    <property type="entry name" value="OLIGOPEPTIDE TRANSPORTER-RELATED"/>
    <property type="match status" value="1"/>
</dbReference>
<dbReference type="Gene3D" id="1.20.1250.20">
    <property type="entry name" value="MFS general substrate transporter like domains"/>
    <property type="match status" value="1"/>
</dbReference>
<dbReference type="GO" id="GO:0016020">
    <property type="term" value="C:membrane"/>
    <property type="evidence" value="ECO:0007669"/>
    <property type="project" value="UniProtKB-SubCell"/>
</dbReference>
<feature type="transmembrane region" description="Helical" evidence="8">
    <location>
        <begin position="455"/>
        <end position="482"/>
    </location>
</feature>
<feature type="region of interest" description="Disordered" evidence="7">
    <location>
        <begin position="1"/>
        <end position="20"/>
    </location>
</feature>
<keyword evidence="6 8" id="KW-0472">Membrane</keyword>
<evidence type="ECO:0000256" key="7">
    <source>
        <dbReference type="SAM" id="MobiDB-lite"/>
    </source>
</evidence>
<keyword evidence="4" id="KW-0813">Transport</keyword>
<organism evidence="9">
    <name type="scientific">Amphimedon queenslandica</name>
    <name type="common">Sponge</name>
    <dbReference type="NCBI Taxonomy" id="400682"/>
    <lineage>
        <taxon>Eukaryota</taxon>
        <taxon>Metazoa</taxon>
        <taxon>Porifera</taxon>
        <taxon>Demospongiae</taxon>
        <taxon>Heteroscleromorpha</taxon>
        <taxon>Haplosclerida</taxon>
        <taxon>Niphatidae</taxon>
        <taxon>Amphimedon</taxon>
    </lineage>
</organism>
<dbReference type="InParanoid" id="A0A1X7UGD8"/>
<feature type="transmembrane region" description="Helical" evidence="8">
    <location>
        <begin position="332"/>
        <end position="351"/>
    </location>
</feature>
<name>A0A1X7UGD8_AMPQE</name>
<keyword evidence="10" id="KW-1185">Reference proteome</keyword>
<dbReference type="Proteomes" id="UP000007879">
    <property type="component" value="Unassembled WGS sequence"/>
</dbReference>
<feature type="compositionally biased region" description="Polar residues" evidence="7">
    <location>
        <begin position="9"/>
        <end position="18"/>
    </location>
</feature>
<evidence type="ECO:0000256" key="8">
    <source>
        <dbReference type="SAM" id="Phobius"/>
    </source>
</evidence>
<feature type="transmembrane region" description="Helical" evidence="8">
    <location>
        <begin position="239"/>
        <end position="257"/>
    </location>
</feature>
<dbReference type="SUPFAM" id="SSF103473">
    <property type="entry name" value="MFS general substrate transporter"/>
    <property type="match status" value="1"/>
</dbReference>
<feature type="transmembrane region" description="Helical" evidence="8">
    <location>
        <begin position="96"/>
        <end position="116"/>
    </location>
</feature>
<dbReference type="KEGG" id="aqu:105313479"/>
<feature type="transmembrane region" description="Helical" evidence="8">
    <location>
        <begin position="371"/>
        <end position="397"/>
    </location>
</feature>
<dbReference type="OrthoDB" id="8904098at2759"/>
<dbReference type="AlphaFoldDB" id="A0A1X7UGD8"/>
<reference evidence="10" key="1">
    <citation type="journal article" date="2010" name="Nature">
        <title>The Amphimedon queenslandica genome and the evolution of animal complexity.</title>
        <authorList>
            <person name="Srivastava M."/>
            <person name="Simakov O."/>
            <person name="Chapman J."/>
            <person name="Fahey B."/>
            <person name="Gauthier M.E."/>
            <person name="Mitros T."/>
            <person name="Richards G.S."/>
            <person name="Conaco C."/>
            <person name="Dacre M."/>
            <person name="Hellsten U."/>
            <person name="Larroux C."/>
            <person name="Putnam N.H."/>
            <person name="Stanke M."/>
            <person name="Adamska M."/>
            <person name="Darling A."/>
            <person name="Degnan S.M."/>
            <person name="Oakley T.H."/>
            <person name="Plachetzki D.C."/>
            <person name="Zhai Y."/>
            <person name="Adamski M."/>
            <person name="Calcino A."/>
            <person name="Cummins S.F."/>
            <person name="Goodstein D.M."/>
            <person name="Harris C."/>
            <person name="Jackson D.J."/>
            <person name="Leys S.P."/>
            <person name="Shu S."/>
            <person name="Woodcroft B.J."/>
            <person name="Vervoort M."/>
            <person name="Kosik K.S."/>
            <person name="Manning G."/>
            <person name="Degnan B.M."/>
            <person name="Rokhsar D.S."/>
        </authorList>
    </citation>
    <scope>NUCLEOTIDE SEQUENCE [LARGE SCALE GENOMIC DNA]</scope>
</reference>
<dbReference type="InterPro" id="IPR036259">
    <property type="entry name" value="MFS_trans_sf"/>
</dbReference>
<protein>
    <recommendedName>
        <fullName evidence="11">Major facilitator superfamily (MFS) profile domain-containing protein</fullName>
    </recommendedName>
</protein>
<feature type="transmembrane region" description="Helical" evidence="8">
    <location>
        <begin position="409"/>
        <end position="435"/>
    </location>
</feature>
<evidence type="ECO:0000256" key="1">
    <source>
        <dbReference type="ARBA" id="ARBA00004141"/>
    </source>
</evidence>
<comment type="similarity">
    <text evidence="2">Belongs to the major facilitator superfamily. Proton-dependent oligopeptide transporter (POT/PTR) (TC 2.A.17) family.</text>
</comment>
<reference evidence="9" key="2">
    <citation type="submission" date="2017-05" db="UniProtKB">
        <authorList>
            <consortium name="EnsemblMetazoa"/>
        </authorList>
    </citation>
    <scope>IDENTIFICATION</scope>
</reference>
<feature type="transmembrane region" description="Helical" evidence="8">
    <location>
        <begin position="50"/>
        <end position="76"/>
    </location>
</feature>
<comment type="subcellular location">
    <subcellularLocation>
        <location evidence="1">Membrane</location>
        <topology evidence="1">Multi-pass membrane protein</topology>
    </subcellularLocation>
</comment>
<evidence type="ECO:0000256" key="4">
    <source>
        <dbReference type="ARBA" id="ARBA00022856"/>
    </source>
</evidence>
<feature type="transmembrane region" description="Helical" evidence="8">
    <location>
        <begin position="128"/>
        <end position="148"/>
    </location>
</feature>
<evidence type="ECO:0000256" key="6">
    <source>
        <dbReference type="ARBA" id="ARBA00023136"/>
    </source>
</evidence>
<proteinExistence type="inferred from homology"/>
<dbReference type="EnsemblMetazoa" id="Aqu2.1.26546_001">
    <property type="protein sequence ID" value="Aqu2.1.26546_001"/>
    <property type="gene ID" value="Aqu2.1.26546"/>
</dbReference>
<dbReference type="Pfam" id="PF00854">
    <property type="entry name" value="PTR2"/>
    <property type="match status" value="1"/>
</dbReference>